<feature type="transmembrane region" description="Helical" evidence="11">
    <location>
        <begin position="430"/>
        <end position="449"/>
    </location>
</feature>
<feature type="transmembrane region" description="Helical" evidence="11">
    <location>
        <begin position="81"/>
        <end position="99"/>
    </location>
</feature>
<comment type="similarity">
    <text evidence="2">Belongs to the major facilitator superfamily.</text>
</comment>
<dbReference type="Proteomes" id="UP000256690">
    <property type="component" value="Unassembled WGS sequence"/>
</dbReference>
<dbReference type="EMBL" id="PVWQ01000011">
    <property type="protein sequence ID" value="RDW68956.1"/>
    <property type="molecule type" value="Genomic_DNA"/>
</dbReference>
<evidence type="ECO:0000256" key="1">
    <source>
        <dbReference type="ARBA" id="ARBA00004141"/>
    </source>
</evidence>
<organism evidence="12 13">
    <name type="scientific">Aspergillus mulundensis</name>
    <dbReference type="NCBI Taxonomy" id="1810919"/>
    <lineage>
        <taxon>Eukaryota</taxon>
        <taxon>Fungi</taxon>
        <taxon>Dikarya</taxon>
        <taxon>Ascomycota</taxon>
        <taxon>Pezizomycotina</taxon>
        <taxon>Eurotiomycetes</taxon>
        <taxon>Eurotiomycetidae</taxon>
        <taxon>Eurotiales</taxon>
        <taxon>Aspergillaceae</taxon>
        <taxon>Aspergillus</taxon>
        <taxon>Aspergillus subgen. Nidulantes</taxon>
    </lineage>
</organism>
<dbReference type="GeneID" id="38119086"/>
<evidence type="ECO:0000313" key="13">
    <source>
        <dbReference type="Proteomes" id="UP000256690"/>
    </source>
</evidence>
<dbReference type="GO" id="GO:0022857">
    <property type="term" value="F:transmembrane transporter activity"/>
    <property type="evidence" value="ECO:0007669"/>
    <property type="project" value="InterPro"/>
</dbReference>
<feature type="transmembrane region" description="Helical" evidence="11">
    <location>
        <begin position="570"/>
        <end position="588"/>
    </location>
</feature>
<feature type="region of interest" description="Disordered" evidence="10">
    <location>
        <begin position="1"/>
        <end position="34"/>
    </location>
</feature>
<evidence type="ECO:0000256" key="3">
    <source>
        <dbReference type="ARBA" id="ARBA00022448"/>
    </source>
</evidence>
<keyword evidence="5 11" id="KW-0812">Transmembrane</keyword>
<comment type="subcellular location">
    <subcellularLocation>
        <location evidence="1">Membrane</location>
        <topology evidence="1">Multi-pass membrane protein</topology>
    </subcellularLocation>
</comment>
<feature type="transmembrane region" description="Helical" evidence="11">
    <location>
        <begin position="237"/>
        <end position="259"/>
    </location>
</feature>
<feature type="transmembrane region" description="Helical" evidence="11">
    <location>
        <begin position="326"/>
        <end position="344"/>
    </location>
</feature>
<dbReference type="InterPro" id="IPR011701">
    <property type="entry name" value="MFS"/>
</dbReference>
<keyword evidence="6 11" id="KW-1133">Transmembrane helix</keyword>
<keyword evidence="13" id="KW-1185">Reference proteome</keyword>
<accession>A0A3D8R4P8</accession>
<feature type="transmembrane region" description="Helical" evidence="11">
    <location>
        <begin position="364"/>
        <end position="385"/>
    </location>
</feature>
<evidence type="ECO:0000256" key="2">
    <source>
        <dbReference type="ARBA" id="ARBA00008335"/>
    </source>
</evidence>
<dbReference type="GO" id="GO:0010106">
    <property type="term" value="P:cellular response to iron ion starvation"/>
    <property type="evidence" value="ECO:0007669"/>
    <property type="project" value="UniProtKB-ARBA"/>
</dbReference>
<evidence type="ECO:0000313" key="12">
    <source>
        <dbReference type="EMBL" id="RDW68956.1"/>
    </source>
</evidence>
<feature type="transmembrane region" description="Helical" evidence="11">
    <location>
        <begin position="180"/>
        <end position="200"/>
    </location>
</feature>
<feature type="transmembrane region" description="Helical" evidence="11">
    <location>
        <begin position="492"/>
        <end position="516"/>
    </location>
</feature>
<feature type="transmembrane region" description="Helical" evidence="11">
    <location>
        <begin position="455"/>
        <end position="485"/>
    </location>
</feature>
<keyword evidence="8" id="KW-0406">Ion transport</keyword>
<dbReference type="AlphaFoldDB" id="A0A3D8R4P8"/>
<evidence type="ECO:0000256" key="6">
    <source>
        <dbReference type="ARBA" id="ARBA00022989"/>
    </source>
</evidence>
<reference evidence="12 13" key="1">
    <citation type="journal article" date="2018" name="IMA Fungus">
        <title>IMA Genome-F 9: Draft genome sequence of Annulohypoxylon stygium, Aspergillus mulundensis, Berkeleyomyces basicola (syn. Thielaviopsis basicola), Ceratocystis smalleyi, two Cercospora beticola strains, Coleophoma cylindrospora, Fusarium fracticaudum, Phialophora cf. hyalina, and Morchella septimelata.</title>
        <authorList>
            <person name="Wingfield B.D."/>
            <person name="Bills G.F."/>
            <person name="Dong Y."/>
            <person name="Huang W."/>
            <person name="Nel W.J."/>
            <person name="Swalarsk-Parry B.S."/>
            <person name="Vaghefi N."/>
            <person name="Wilken P.M."/>
            <person name="An Z."/>
            <person name="de Beer Z.W."/>
            <person name="De Vos L."/>
            <person name="Chen L."/>
            <person name="Duong T.A."/>
            <person name="Gao Y."/>
            <person name="Hammerbacher A."/>
            <person name="Kikkert J.R."/>
            <person name="Li Y."/>
            <person name="Li H."/>
            <person name="Li K."/>
            <person name="Li Q."/>
            <person name="Liu X."/>
            <person name="Ma X."/>
            <person name="Naidoo K."/>
            <person name="Pethybridge S.J."/>
            <person name="Sun J."/>
            <person name="Steenkamp E.T."/>
            <person name="van der Nest M.A."/>
            <person name="van Wyk S."/>
            <person name="Wingfield M.J."/>
            <person name="Xiong C."/>
            <person name="Yue Q."/>
            <person name="Zhang X."/>
        </authorList>
    </citation>
    <scope>NUCLEOTIDE SEQUENCE [LARGE SCALE GENOMIC DNA]</scope>
    <source>
        <strain evidence="12 13">DSM 5745</strain>
    </source>
</reference>
<gene>
    <name evidence="12" type="ORF">DSM5745_08716</name>
</gene>
<dbReference type="FunFam" id="1.20.1250.20:FF:000284">
    <property type="entry name" value="Siderophore iron transporter mirB"/>
    <property type="match status" value="1"/>
</dbReference>
<proteinExistence type="inferred from homology"/>
<protein>
    <submittedName>
        <fullName evidence="12">Siderophore iron transporter mirB</fullName>
    </submittedName>
</protein>
<dbReference type="GO" id="GO:0005886">
    <property type="term" value="C:plasma membrane"/>
    <property type="evidence" value="ECO:0007669"/>
    <property type="project" value="TreeGrafter"/>
</dbReference>
<feature type="transmembrane region" description="Helical" evidence="11">
    <location>
        <begin position="151"/>
        <end position="168"/>
    </location>
</feature>
<evidence type="ECO:0000256" key="7">
    <source>
        <dbReference type="ARBA" id="ARBA00023004"/>
    </source>
</evidence>
<evidence type="ECO:0000256" key="4">
    <source>
        <dbReference type="ARBA" id="ARBA00022496"/>
    </source>
</evidence>
<evidence type="ECO:0000256" key="5">
    <source>
        <dbReference type="ARBA" id="ARBA00022692"/>
    </source>
</evidence>
<dbReference type="InterPro" id="IPR036259">
    <property type="entry name" value="MFS_trans_sf"/>
</dbReference>
<evidence type="ECO:0000256" key="8">
    <source>
        <dbReference type="ARBA" id="ARBA00023065"/>
    </source>
</evidence>
<name>A0A3D8R4P8_9EURO</name>
<sequence>MAIGSKFNLLATGRKTDGPTLASASPPDIETPAGAEKTATLTANDKEANISDNSSDEAAPSHNVQGGVQKIQAVTLVWSKWSLIAVLCLLWLVTLANGFRTAILYSLTPYATSSFQSHSLLTVINIVSSSMVSALYIPVAKVVDVWGRAEGWLVMVGFSTLGLVMMAASKNLETYCAADVFYSVGFAGMNYILCVLAADITNLRNRGIAFAFTSSPYMITAFAGSKASEKFLLNVSWRWGFGAFAIIFPFVASPVYFVLKVGLNRAEKQGIIQPRQRSGRTFWQNVHHYFFAFDIPGVILLAGGLTVFLLPFTLASTAPNGWKTDYIIAMIVTGFVVMVLFVLYQAYWAPQPFLKYEFLTDRTVLGACLIDATYQMSYYCWNAYFNSFLQVVSNLGVAEAGYVGSTFQVVSGVLLFMVGFAIRKTGYFRWLLYFGVPLYIFAQGLMIHFRQPNQYIGYIVMCEIFISIGGSIFTLLEQLAVLVAVDHQHVAAALAVLFICGGIGGAVGNAISGAIWTNTFLPSLMRNLPESELPNALSIYSSITVQLSYPVNSPERIAIQKSYGYAQTRMLAAGTGIMVLSFIWMFMIRNYNVKNMSQTKGMVF</sequence>
<dbReference type="OrthoDB" id="4078873at2759"/>
<dbReference type="SUPFAM" id="SSF103473">
    <property type="entry name" value="MFS general substrate transporter"/>
    <property type="match status" value="2"/>
</dbReference>
<feature type="transmembrane region" description="Helical" evidence="11">
    <location>
        <begin position="119"/>
        <end position="139"/>
    </location>
</feature>
<feature type="transmembrane region" description="Helical" evidence="11">
    <location>
        <begin position="207"/>
        <end position="225"/>
    </location>
</feature>
<dbReference type="FunFam" id="1.20.1250.20:FF:000302">
    <property type="entry name" value="MFS siderochrome iron transporter MirB"/>
    <property type="match status" value="1"/>
</dbReference>
<evidence type="ECO:0000256" key="11">
    <source>
        <dbReference type="SAM" id="Phobius"/>
    </source>
</evidence>
<dbReference type="PANTHER" id="PTHR23501">
    <property type="entry name" value="MAJOR FACILITATOR SUPERFAMILY"/>
    <property type="match status" value="1"/>
</dbReference>
<keyword evidence="9 11" id="KW-0472">Membrane</keyword>
<evidence type="ECO:0000256" key="10">
    <source>
        <dbReference type="SAM" id="MobiDB-lite"/>
    </source>
</evidence>
<keyword evidence="7" id="KW-0408">Iron</keyword>
<dbReference type="GO" id="GO:0006826">
    <property type="term" value="P:iron ion transport"/>
    <property type="evidence" value="ECO:0007669"/>
    <property type="project" value="UniProtKB-KW"/>
</dbReference>
<dbReference type="Gene3D" id="1.20.1250.20">
    <property type="entry name" value="MFS general substrate transporter like domains"/>
    <property type="match status" value="2"/>
</dbReference>
<evidence type="ECO:0000256" key="9">
    <source>
        <dbReference type="ARBA" id="ARBA00023136"/>
    </source>
</evidence>
<dbReference type="RefSeq" id="XP_026600745.1">
    <property type="nucleotide sequence ID" value="XM_026750732.1"/>
</dbReference>
<comment type="caution">
    <text evidence="12">The sequence shown here is derived from an EMBL/GenBank/DDBJ whole genome shotgun (WGS) entry which is preliminary data.</text>
</comment>
<feature type="transmembrane region" description="Helical" evidence="11">
    <location>
        <begin position="405"/>
        <end position="423"/>
    </location>
</feature>
<keyword evidence="3" id="KW-0813">Transport</keyword>
<dbReference type="PANTHER" id="PTHR23501:SF50">
    <property type="entry name" value="MFS SIDEROCHROME IRON TRANSPORTER MIRB (AFU_ORTHOLOGUE AFUA_3G03640)-RELATED"/>
    <property type="match status" value="1"/>
</dbReference>
<dbReference type="Pfam" id="PF07690">
    <property type="entry name" value="MFS_1"/>
    <property type="match status" value="1"/>
</dbReference>
<keyword evidence="4" id="KW-0410">Iron transport</keyword>
<feature type="transmembrane region" description="Helical" evidence="11">
    <location>
        <begin position="289"/>
        <end position="314"/>
    </location>
</feature>